<dbReference type="AlphaFoldDB" id="A0A482WR03"/>
<keyword evidence="2" id="KW-1185">Reference proteome</keyword>
<name>A0A482WR03_LAOST</name>
<protein>
    <submittedName>
        <fullName evidence="1">Uncharacterized protein</fullName>
    </submittedName>
</protein>
<evidence type="ECO:0000313" key="1">
    <source>
        <dbReference type="EMBL" id="RZF35696.1"/>
    </source>
</evidence>
<dbReference type="EMBL" id="QKKF02027693">
    <property type="protein sequence ID" value="RZF35696.1"/>
    <property type="molecule type" value="Genomic_DNA"/>
</dbReference>
<sequence>MCVIKVSDPKLKSSRLIMTLITKRSVNLSSSVGPVDTSRFVFFFFLRTKNEVKNTFRYDQISYDMYRAMAVNGQSPGTIAIAQYTYVINTAFVLYPTRIGTPHLVGQFIKRHGIPAPEFVLCTAYQGNITAEWVEQMHLEAQAVSKALFSYTEDGALRRVQFAGKTISQYDLLYCLVAPTFQLEGYAFSISTVIARLSTLGVEMVDAHLIRALVAGAVPEQKIRELFRDVAFDAKFRVGELYLDGTFYVAPEDHVLDINGWSNVSKGYSGVLLDVGNPVLLRSGRYHDHIASNVVMSWCHRIVHSKLFGGALFDDFDTLTMIDMSLSLYKLVLSPSNKLKAVLWAMLLSCSLSREEWVEKLMTDDKKLASIVGSLDSFCDECANKFLMLGCDDRDLAALPGGLQR</sequence>
<organism evidence="1 2">
    <name type="scientific">Laodelphax striatellus</name>
    <name type="common">Small brown planthopper</name>
    <name type="synonym">Delphax striatella</name>
    <dbReference type="NCBI Taxonomy" id="195883"/>
    <lineage>
        <taxon>Eukaryota</taxon>
        <taxon>Metazoa</taxon>
        <taxon>Ecdysozoa</taxon>
        <taxon>Arthropoda</taxon>
        <taxon>Hexapoda</taxon>
        <taxon>Insecta</taxon>
        <taxon>Pterygota</taxon>
        <taxon>Neoptera</taxon>
        <taxon>Paraneoptera</taxon>
        <taxon>Hemiptera</taxon>
        <taxon>Auchenorrhyncha</taxon>
        <taxon>Fulgoroidea</taxon>
        <taxon>Delphacidae</taxon>
        <taxon>Criomorphinae</taxon>
        <taxon>Laodelphax</taxon>
    </lineage>
</organism>
<gene>
    <name evidence="1" type="ORF">LSTR_LSTR014757</name>
</gene>
<dbReference type="InParanoid" id="A0A482WR03"/>
<reference evidence="1 2" key="1">
    <citation type="journal article" date="2017" name="Gigascience">
        <title>Genome sequence of the small brown planthopper, Laodelphax striatellus.</title>
        <authorList>
            <person name="Zhu J."/>
            <person name="Jiang F."/>
            <person name="Wang X."/>
            <person name="Yang P."/>
            <person name="Bao Y."/>
            <person name="Zhao W."/>
            <person name="Wang W."/>
            <person name="Lu H."/>
            <person name="Wang Q."/>
            <person name="Cui N."/>
            <person name="Li J."/>
            <person name="Chen X."/>
            <person name="Luo L."/>
            <person name="Yu J."/>
            <person name="Kang L."/>
            <person name="Cui F."/>
        </authorList>
    </citation>
    <scope>NUCLEOTIDE SEQUENCE [LARGE SCALE GENOMIC DNA]</scope>
    <source>
        <strain evidence="1">Lst14</strain>
    </source>
</reference>
<evidence type="ECO:0000313" key="2">
    <source>
        <dbReference type="Proteomes" id="UP000291343"/>
    </source>
</evidence>
<proteinExistence type="predicted"/>
<dbReference type="Proteomes" id="UP000291343">
    <property type="component" value="Unassembled WGS sequence"/>
</dbReference>
<comment type="caution">
    <text evidence="1">The sequence shown here is derived from an EMBL/GenBank/DDBJ whole genome shotgun (WGS) entry which is preliminary data.</text>
</comment>
<accession>A0A482WR03</accession>